<organism evidence="2 3">
    <name type="scientific">Lentinus tigrinus ALCF2SS1-6</name>
    <dbReference type="NCBI Taxonomy" id="1328759"/>
    <lineage>
        <taxon>Eukaryota</taxon>
        <taxon>Fungi</taxon>
        <taxon>Dikarya</taxon>
        <taxon>Basidiomycota</taxon>
        <taxon>Agaricomycotina</taxon>
        <taxon>Agaricomycetes</taxon>
        <taxon>Polyporales</taxon>
        <taxon>Polyporaceae</taxon>
        <taxon>Lentinus</taxon>
    </lineage>
</organism>
<dbReference type="AlphaFoldDB" id="A0A5C2S603"/>
<dbReference type="InterPro" id="IPR036047">
    <property type="entry name" value="F-box-like_dom_sf"/>
</dbReference>
<dbReference type="SMART" id="SM00256">
    <property type="entry name" value="FBOX"/>
    <property type="match status" value="1"/>
</dbReference>
<sequence>MGALVSRPRTRASGHTSLLKLPAEVQVEILCHLDPDSLVACRLTCRSLSKLFESMAVQYACGLSVSAMTDDGSPGGVSLRDRYAAILQYQHMWTRSDFPRRMQDSQLGSCYLAHSNGVFVYAVRDHDSVTLKLYRPGSARTGLPELTFMCIAWTPLLEPSSLFDARYTVDLSEDLLVITLPGDGSDEQQHHLFSISNDCYLHPLATSSVIRVPRSPWWRLHSTLYMKERDHLDILSDLVAWGYYEDTCDGQKPGIKMEVHITNWKTGAVVWVSPACPSLILCTDLWARVSGTRVARYIPTTSLTDIISFLLCTTASMCSPSTPIAARQSSQCTRSPKHTSCTCTCPSLSAHCTLTAASA</sequence>
<dbReference type="SUPFAM" id="SSF81383">
    <property type="entry name" value="F-box domain"/>
    <property type="match status" value="1"/>
</dbReference>
<gene>
    <name evidence="2" type="ORF">L227DRAFT_181856</name>
</gene>
<accession>A0A5C2S603</accession>
<evidence type="ECO:0000313" key="2">
    <source>
        <dbReference type="EMBL" id="RPD58607.1"/>
    </source>
</evidence>
<reference evidence="2" key="1">
    <citation type="journal article" date="2018" name="Genome Biol. Evol.">
        <title>Genomics and development of Lentinus tigrinus, a white-rot wood-decaying mushroom with dimorphic fruiting bodies.</title>
        <authorList>
            <person name="Wu B."/>
            <person name="Xu Z."/>
            <person name="Knudson A."/>
            <person name="Carlson A."/>
            <person name="Chen N."/>
            <person name="Kovaka S."/>
            <person name="LaButti K."/>
            <person name="Lipzen A."/>
            <person name="Pennachio C."/>
            <person name="Riley R."/>
            <person name="Schakwitz W."/>
            <person name="Umezawa K."/>
            <person name="Ohm R.A."/>
            <person name="Grigoriev I.V."/>
            <person name="Nagy L.G."/>
            <person name="Gibbons J."/>
            <person name="Hibbett D."/>
        </authorList>
    </citation>
    <scope>NUCLEOTIDE SEQUENCE [LARGE SCALE GENOMIC DNA]</scope>
    <source>
        <strain evidence="2">ALCF2SS1-6</strain>
    </source>
</reference>
<keyword evidence="3" id="KW-1185">Reference proteome</keyword>
<dbReference type="InterPro" id="IPR001810">
    <property type="entry name" value="F-box_dom"/>
</dbReference>
<dbReference type="Gene3D" id="1.20.1280.50">
    <property type="match status" value="1"/>
</dbReference>
<name>A0A5C2S603_9APHY</name>
<dbReference type="CDD" id="cd09917">
    <property type="entry name" value="F-box_SF"/>
    <property type="match status" value="1"/>
</dbReference>
<feature type="domain" description="F-box" evidence="1">
    <location>
        <begin position="15"/>
        <end position="54"/>
    </location>
</feature>
<dbReference type="Proteomes" id="UP000313359">
    <property type="component" value="Unassembled WGS sequence"/>
</dbReference>
<dbReference type="OrthoDB" id="2731172at2759"/>
<proteinExistence type="predicted"/>
<dbReference type="Pfam" id="PF00646">
    <property type="entry name" value="F-box"/>
    <property type="match status" value="1"/>
</dbReference>
<evidence type="ECO:0000259" key="1">
    <source>
        <dbReference type="PROSITE" id="PS50181"/>
    </source>
</evidence>
<evidence type="ECO:0000313" key="3">
    <source>
        <dbReference type="Proteomes" id="UP000313359"/>
    </source>
</evidence>
<protein>
    <recommendedName>
        <fullName evidence="1">F-box domain-containing protein</fullName>
    </recommendedName>
</protein>
<dbReference type="PROSITE" id="PS50181">
    <property type="entry name" value="FBOX"/>
    <property type="match status" value="1"/>
</dbReference>
<dbReference type="EMBL" id="ML122274">
    <property type="protein sequence ID" value="RPD58607.1"/>
    <property type="molecule type" value="Genomic_DNA"/>
</dbReference>